<dbReference type="Pfam" id="PF03358">
    <property type="entry name" value="FMN_red"/>
    <property type="match status" value="1"/>
</dbReference>
<dbReference type="AlphaFoldDB" id="A0A6J7I815"/>
<gene>
    <name evidence="5" type="ORF">UFOPK3662_00998</name>
</gene>
<proteinExistence type="predicted"/>
<dbReference type="Gene3D" id="3.40.50.360">
    <property type="match status" value="1"/>
</dbReference>
<evidence type="ECO:0000313" key="5">
    <source>
        <dbReference type="EMBL" id="CAB4927193.1"/>
    </source>
</evidence>
<dbReference type="InterPro" id="IPR005025">
    <property type="entry name" value="FMN_Rdtase-like_dom"/>
</dbReference>
<reference evidence="5" key="1">
    <citation type="submission" date="2020-05" db="EMBL/GenBank/DDBJ databases">
        <authorList>
            <person name="Chiriac C."/>
            <person name="Salcher M."/>
            <person name="Ghai R."/>
            <person name="Kavagutti S V."/>
        </authorList>
    </citation>
    <scope>NUCLEOTIDE SEQUENCE</scope>
</reference>
<evidence type="ECO:0000256" key="1">
    <source>
        <dbReference type="ARBA" id="ARBA00022630"/>
    </source>
</evidence>
<dbReference type="InterPro" id="IPR029039">
    <property type="entry name" value="Flavoprotein-like_sf"/>
</dbReference>
<protein>
    <submittedName>
        <fullName evidence="5">Unannotated protein</fullName>
    </submittedName>
</protein>
<accession>A0A6J7I815</accession>
<dbReference type="NCBIfam" id="TIGR04037">
    <property type="entry name" value="LLM_duo_CE1759"/>
    <property type="match status" value="1"/>
</dbReference>
<dbReference type="InterPro" id="IPR051814">
    <property type="entry name" value="NAD(P)H-dep_FMN_reductase"/>
</dbReference>
<dbReference type="GO" id="GO:0016491">
    <property type="term" value="F:oxidoreductase activity"/>
    <property type="evidence" value="ECO:0007669"/>
    <property type="project" value="UniProtKB-KW"/>
</dbReference>
<evidence type="ECO:0000256" key="2">
    <source>
        <dbReference type="ARBA" id="ARBA00022643"/>
    </source>
</evidence>
<keyword evidence="3" id="KW-0560">Oxidoreductase</keyword>
<organism evidence="5">
    <name type="scientific">freshwater metagenome</name>
    <dbReference type="NCBI Taxonomy" id="449393"/>
    <lineage>
        <taxon>unclassified sequences</taxon>
        <taxon>metagenomes</taxon>
        <taxon>ecological metagenomes</taxon>
    </lineage>
</organism>
<evidence type="ECO:0000259" key="4">
    <source>
        <dbReference type="Pfam" id="PF03358"/>
    </source>
</evidence>
<keyword evidence="2" id="KW-0288">FMN</keyword>
<dbReference type="SUPFAM" id="SSF52218">
    <property type="entry name" value="Flavoproteins"/>
    <property type="match status" value="1"/>
</dbReference>
<keyword evidence="1" id="KW-0285">Flavoprotein</keyword>
<name>A0A6J7I815_9ZZZZ</name>
<feature type="domain" description="NADPH-dependent FMN reductase-like" evidence="4">
    <location>
        <begin position="3"/>
        <end position="154"/>
    </location>
</feature>
<dbReference type="InterPro" id="IPR023932">
    <property type="entry name" value="CE1759_FMN_reduct"/>
</dbReference>
<dbReference type="EMBL" id="CAFBMW010000006">
    <property type="protein sequence ID" value="CAB4927193.1"/>
    <property type="molecule type" value="Genomic_DNA"/>
</dbReference>
<sequence length="222" mass="22970">MSPRVVVVTAGLTVPSSTRLLADQLAEATSAQVSARGESVETSFIELREVAGELATFMVTGGIPTPRLTELREQVAAADGLIAVTPVFNASFSGLFKMFFDAVDPDSLTGTPVLIAATAGTSRHSLVLDHAMRPLFAYLRAVVVPTGVFAATEDFGSHGLGERITRAAAQLAAAVLSQGEYAVGGFAPDLAARPRRTSGTQVEADVTPFGDLLRGHSGSGQG</sequence>
<dbReference type="PANTHER" id="PTHR43408:SF2">
    <property type="entry name" value="FMN REDUCTASE (NADPH)"/>
    <property type="match status" value="1"/>
</dbReference>
<evidence type="ECO:0000256" key="3">
    <source>
        <dbReference type="ARBA" id="ARBA00023002"/>
    </source>
</evidence>
<dbReference type="PANTHER" id="PTHR43408">
    <property type="entry name" value="FMN REDUCTASE (NADPH)"/>
    <property type="match status" value="1"/>
</dbReference>